<dbReference type="InterPro" id="IPR052020">
    <property type="entry name" value="Cyclic_di-GMP/3'3'-cGAMP_PDE"/>
</dbReference>
<dbReference type="InterPro" id="IPR037522">
    <property type="entry name" value="HD_GYP_dom"/>
</dbReference>
<dbReference type="SUPFAM" id="SSF109604">
    <property type="entry name" value="HD-domain/PDEase-like"/>
    <property type="match status" value="1"/>
</dbReference>
<feature type="domain" description="HD-GYP" evidence="3">
    <location>
        <begin position="151"/>
        <end position="362"/>
    </location>
</feature>
<dbReference type="PROSITE" id="PS50110">
    <property type="entry name" value="RESPONSE_REGULATORY"/>
    <property type="match status" value="1"/>
</dbReference>
<evidence type="ECO:0000256" key="1">
    <source>
        <dbReference type="PROSITE-ProRule" id="PRU00169"/>
    </source>
</evidence>
<keyword evidence="5" id="KW-1185">Reference proteome</keyword>
<dbReference type="PANTHER" id="PTHR45228">
    <property type="entry name" value="CYCLIC DI-GMP PHOSPHODIESTERASE TM_0186-RELATED"/>
    <property type="match status" value="1"/>
</dbReference>
<evidence type="ECO:0000313" key="4">
    <source>
        <dbReference type="EMBL" id="MDI9239921.1"/>
    </source>
</evidence>
<dbReference type="Proteomes" id="UP001321580">
    <property type="component" value="Unassembled WGS sequence"/>
</dbReference>
<dbReference type="PROSITE" id="PS51832">
    <property type="entry name" value="HD_GYP"/>
    <property type="match status" value="1"/>
</dbReference>
<reference evidence="4 5" key="1">
    <citation type="submission" date="2023-05" db="EMBL/GenBank/DDBJ databases">
        <title>Lysobacter sp. strain LF1 Genome sequencing and assembly.</title>
        <authorList>
            <person name="Jung Y."/>
        </authorList>
    </citation>
    <scope>NUCLEOTIDE SEQUENCE [LARGE SCALE GENOMIC DNA]</scope>
    <source>
        <strain evidence="4 5">LF1</strain>
    </source>
</reference>
<dbReference type="InterPro" id="IPR001789">
    <property type="entry name" value="Sig_transdc_resp-reg_receiver"/>
</dbReference>
<dbReference type="SMART" id="SM00471">
    <property type="entry name" value="HDc"/>
    <property type="match status" value="1"/>
</dbReference>
<protein>
    <submittedName>
        <fullName evidence="4">Response regulator</fullName>
    </submittedName>
</protein>
<feature type="domain" description="Response regulatory" evidence="2">
    <location>
        <begin position="9"/>
        <end position="124"/>
    </location>
</feature>
<sequence length="373" mass="41924">MEGIDTRATVLVVDDNPVIRLLLEELLSSSYRVLTAESGSAAFDLLQRDLPDIVLLDIMLPDCTGFDVCKRLKEDEATRELPVIFLTTMDDVREQARGLELGAVDYVTKPVHPLLLTARLSAHLRAKEAADLLRDREAFLEREVSRRTADTRRAQEVTILALTSLGDARDDETGSHSRRTRNFVRVLAERLKDHPRFASQLDPATRELLVQSAPLHDIGKIGIPDSILRKPGRLTAEEYAVMRTHPMMGRDALQRAEDELGIEVPFLRLAKELAYSHHERWNGSGYPEGRRGDDIPVSARLMAIADVYDALSSRRAYKSGMPHRQVVEFITERRSIDFDPDVTDAFLHTQDEFHAIASEFMPGDETPSANAHA</sequence>
<comment type="caution">
    <text evidence="4">The sequence shown here is derived from an EMBL/GenBank/DDBJ whole genome shotgun (WGS) entry which is preliminary data.</text>
</comment>
<dbReference type="SMART" id="SM00448">
    <property type="entry name" value="REC"/>
    <property type="match status" value="1"/>
</dbReference>
<name>A0ABT6XIE9_9GAMM</name>
<gene>
    <name evidence="4" type="ORF">QLQ15_13495</name>
</gene>
<proteinExistence type="predicted"/>
<keyword evidence="1" id="KW-0597">Phosphoprotein</keyword>
<dbReference type="EMBL" id="JASGBI010000001">
    <property type="protein sequence ID" value="MDI9239921.1"/>
    <property type="molecule type" value="Genomic_DNA"/>
</dbReference>
<dbReference type="RefSeq" id="WP_283213284.1">
    <property type="nucleotide sequence ID" value="NZ_JASGBI010000001.1"/>
</dbReference>
<dbReference type="InterPro" id="IPR011006">
    <property type="entry name" value="CheY-like_superfamily"/>
</dbReference>
<feature type="modified residue" description="4-aspartylphosphate" evidence="1">
    <location>
        <position position="57"/>
    </location>
</feature>
<dbReference type="PANTHER" id="PTHR45228:SF5">
    <property type="entry name" value="CYCLIC DI-GMP PHOSPHODIESTERASE VC_1348-RELATED"/>
    <property type="match status" value="1"/>
</dbReference>
<dbReference type="Gene3D" id="3.40.50.2300">
    <property type="match status" value="1"/>
</dbReference>
<dbReference type="Pfam" id="PF13487">
    <property type="entry name" value="HD_5"/>
    <property type="match status" value="1"/>
</dbReference>
<organism evidence="4 5">
    <name type="scientific">Lysobacter stagni</name>
    <dbReference type="NCBI Taxonomy" id="3045172"/>
    <lineage>
        <taxon>Bacteria</taxon>
        <taxon>Pseudomonadati</taxon>
        <taxon>Pseudomonadota</taxon>
        <taxon>Gammaproteobacteria</taxon>
        <taxon>Lysobacterales</taxon>
        <taxon>Lysobacteraceae</taxon>
        <taxon>Lysobacter</taxon>
    </lineage>
</organism>
<dbReference type="Pfam" id="PF00072">
    <property type="entry name" value="Response_reg"/>
    <property type="match status" value="1"/>
</dbReference>
<accession>A0ABT6XIE9</accession>
<evidence type="ECO:0000259" key="2">
    <source>
        <dbReference type="PROSITE" id="PS50110"/>
    </source>
</evidence>
<dbReference type="CDD" id="cd00077">
    <property type="entry name" value="HDc"/>
    <property type="match status" value="1"/>
</dbReference>
<dbReference type="Gene3D" id="1.10.3210.10">
    <property type="entry name" value="Hypothetical protein af1432"/>
    <property type="match status" value="1"/>
</dbReference>
<evidence type="ECO:0000313" key="5">
    <source>
        <dbReference type="Proteomes" id="UP001321580"/>
    </source>
</evidence>
<evidence type="ECO:0000259" key="3">
    <source>
        <dbReference type="PROSITE" id="PS51832"/>
    </source>
</evidence>
<dbReference type="SUPFAM" id="SSF52172">
    <property type="entry name" value="CheY-like"/>
    <property type="match status" value="1"/>
</dbReference>
<dbReference type="InterPro" id="IPR003607">
    <property type="entry name" value="HD/PDEase_dom"/>
</dbReference>